<accession>A0A2V4NIQ5</accession>
<gene>
    <name evidence="2" type="ORF">C7C46_28185</name>
</gene>
<sequence length="233" mass="25289">MIPFVDLEVKPYLPAKAVLRLPAEDEVSEDGFGYFHDMWLIGNVSRAEADQMVEEDRHLLSLVSESANTPIEFEAIASALENGDPENLPAGFSQRSPDSEIATILEEADDIEPVLGCLEIGVAGLIYALNSIGGMTAASCRGHSSDQAWSDHPVVFLACEPDLAEWLVPFVRDAGCGFGDASSRGPLVTIYAPSVRNTVELARLIMARWDDHPPRRTRDTGAPAVDSGQEPLW</sequence>
<feature type="region of interest" description="Disordered" evidence="1">
    <location>
        <begin position="212"/>
        <end position="233"/>
    </location>
</feature>
<evidence type="ECO:0000256" key="1">
    <source>
        <dbReference type="SAM" id="MobiDB-lite"/>
    </source>
</evidence>
<proteinExistence type="predicted"/>
<dbReference type="EMBL" id="PYBW01000130">
    <property type="protein sequence ID" value="PYC69181.1"/>
    <property type="molecule type" value="Genomic_DNA"/>
</dbReference>
<comment type="caution">
    <text evidence="2">The sequence shown here is derived from an EMBL/GenBank/DDBJ whole genome shotgun (WGS) entry which is preliminary data.</text>
</comment>
<dbReference type="Proteomes" id="UP000248039">
    <property type="component" value="Unassembled WGS sequence"/>
</dbReference>
<evidence type="ECO:0000313" key="2">
    <source>
        <dbReference type="EMBL" id="PYC69181.1"/>
    </source>
</evidence>
<protein>
    <submittedName>
        <fullName evidence="2">Uncharacterized protein</fullName>
    </submittedName>
</protein>
<organism evidence="2 3">
    <name type="scientific">Streptomyces tateyamensis</name>
    <dbReference type="NCBI Taxonomy" id="565073"/>
    <lineage>
        <taxon>Bacteria</taxon>
        <taxon>Bacillati</taxon>
        <taxon>Actinomycetota</taxon>
        <taxon>Actinomycetes</taxon>
        <taxon>Kitasatosporales</taxon>
        <taxon>Streptomycetaceae</taxon>
        <taxon>Streptomyces</taxon>
    </lineage>
</organism>
<reference evidence="2 3" key="1">
    <citation type="submission" date="2018-03" db="EMBL/GenBank/DDBJ databases">
        <title>Bioinformatic expansion and discovery of thiopeptide antibiotics.</title>
        <authorList>
            <person name="Schwalen C.J."/>
            <person name="Hudson G.A."/>
            <person name="Mitchell D.A."/>
        </authorList>
    </citation>
    <scope>NUCLEOTIDE SEQUENCE [LARGE SCALE GENOMIC DNA]</scope>
    <source>
        <strain evidence="2 3">ATCC 21389</strain>
    </source>
</reference>
<keyword evidence="3" id="KW-1185">Reference proteome</keyword>
<evidence type="ECO:0000313" key="3">
    <source>
        <dbReference type="Proteomes" id="UP000248039"/>
    </source>
</evidence>
<dbReference type="AlphaFoldDB" id="A0A2V4NIQ5"/>
<name>A0A2V4NIQ5_9ACTN</name>